<dbReference type="OrthoDB" id="632644at2"/>
<dbReference type="Pfam" id="PF12833">
    <property type="entry name" value="HTH_18"/>
    <property type="match status" value="1"/>
</dbReference>
<dbReference type="GO" id="GO:0043565">
    <property type="term" value="F:sequence-specific DNA binding"/>
    <property type="evidence" value="ECO:0007669"/>
    <property type="project" value="InterPro"/>
</dbReference>
<keyword evidence="6" id="KW-1185">Reference proteome</keyword>
<dbReference type="GO" id="GO:0003700">
    <property type="term" value="F:DNA-binding transcription factor activity"/>
    <property type="evidence" value="ECO:0007669"/>
    <property type="project" value="InterPro"/>
</dbReference>
<dbReference type="PANTHER" id="PTHR43280:SF32">
    <property type="entry name" value="TRANSCRIPTIONAL REGULATORY PROTEIN"/>
    <property type="match status" value="1"/>
</dbReference>
<feature type="domain" description="HTH araC/xylS-type" evidence="4">
    <location>
        <begin position="197"/>
        <end position="295"/>
    </location>
</feature>
<dbReference type="SMART" id="SM00342">
    <property type="entry name" value="HTH_ARAC"/>
    <property type="match status" value="1"/>
</dbReference>
<dbReference type="Pfam" id="PF02311">
    <property type="entry name" value="AraC_binding"/>
    <property type="match status" value="1"/>
</dbReference>
<dbReference type="SUPFAM" id="SSF46689">
    <property type="entry name" value="Homeodomain-like"/>
    <property type="match status" value="1"/>
</dbReference>
<name>A0A1V3U3H0_ELIME</name>
<dbReference type="Gene3D" id="1.10.10.60">
    <property type="entry name" value="Homeodomain-like"/>
    <property type="match status" value="1"/>
</dbReference>
<keyword evidence="3" id="KW-0804">Transcription</keyword>
<evidence type="ECO:0000259" key="4">
    <source>
        <dbReference type="PROSITE" id="PS01124"/>
    </source>
</evidence>
<dbReference type="SUPFAM" id="SSF51215">
    <property type="entry name" value="Regulatory protein AraC"/>
    <property type="match status" value="1"/>
</dbReference>
<accession>A0A1V3U3H0</accession>
<evidence type="ECO:0000256" key="2">
    <source>
        <dbReference type="ARBA" id="ARBA00023125"/>
    </source>
</evidence>
<keyword evidence="2" id="KW-0238">DNA-binding</keyword>
<dbReference type="Proteomes" id="UP000188947">
    <property type="component" value="Unassembled WGS sequence"/>
</dbReference>
<proteinExistence type="predicted"/>
<evidence type="ECO:0000313" key="6">
    <source>
        <dbReference type="Proteomes" id="UP000188947"/>
    </source>
</evidence>
<dbReference type="InterPro" id="IPR018060">
    <property type="entry name" value="HTH_AraC"/>
</dbReference>
<evidence type="ECO:0000313" key="5">
    <source>
        <dbReference type="EMBL" id="OOH97472.1"/>
    </source>
</evidence>
<dbReference type="InterPro" id="IPR009057">
    <property type="entry name" value="Homeodomain-like_sf"/>
</dbReference>
<dbReference type="InterPro" id="IPR037923">
    <property type="entry name" value="HTH-like"/>
</dbReference>
<dbReference type="AlphaFoldDB" id="A0A1V3U3H0"/>
<dbReference type="eggNOG" id="COG2207">
    <property type="taxonomic scope" value="Bacteria"/>
</dbReference>
<comment type="caution">
    <text evidence="5">The sequence shown here is derived from an EMBL/GenBank/DDBJ whole genome shotgun (WGS) entry which is preliminary data.</text>
</comment>
<protein>
    <submittedName>
        <fullName evidence="5">AraC family transcriptional regulator</fullName>
    </submittedName>
</protein>
<sequence length="297" mass="34935">MKQNNTGLPLFNIREEVEYMGYKWEAEDYFIGMDHISSEPQFKEPHVINFYMLIVQIQGWVELRIDDELIRLEENSFFALSPGHVCQYICQSEDSKEQIVFFTKNFLFSTFDNNHHYEELFHYFSKHLSHHHKLSDNDVKEISYLYNALLNKRKDKATKLNVELIRMLISTYILEFSNLCIKEASKTLNTRSTELVNGFKKLVFHNCLKEKNMQFYADALYVSSKYLHNVIKTTTGQPPKYFIDSAIISLAKYQLKNTSLTISEVAGAFPFSDLHSFSKFFKKHTGVSPFEYRTNRS</sequence>
<evidence type="ECO:0000256" key="1">
    <source>
        <dbReference type="ARBA" id="ARBA00023015"/>
    </source>
</evidence>
<dbReference type="PROSITE" id="PS01124">
    <property type="entry name" value="HTH_ARAC_FAMILY_2"/>
    <property type="match status" value="1"/>
</dbReference>
<dbReference type="EMBL" id="MPOG01000004">
    <property type="protein sequence ID" value="OOH97472.1"/>
    <property type="molecule type" value="Genomic_DNA"/>
</dbReference>
<dbReference type="PANTHER" id="PTHR43280">
    <property type="entry name" value="ARAC-FAMILY TRANSCRIPTIONAL REGULATOR"/>
    <property type="match status" value="1"/>
</dbReference>
<dbReference type="RefSeq" id="WP_069213877.1">
    <property type="nucleotide sequence ID" value="NZ_CP016378.1"/>
</dbReference>
<gene>
    <name evidence="5" type="ORF">BMF97_03925</name>
</gene>
<organism evidence="5 6">
    <name type="scientific">Elizabethkingia meningoseptica</name>
    <name type="common">Chryseobacterium meningosepticum</name>
    <dbReference type="NCBI Taxonomy" id="238"/>
    <lineage>
        <taxon>Bacteria</taxon>
        <taxon>Pseudomonadati</taxon>
        <taxon>Bacteroidota</taxon>
        <taxon>Flavobacteriia</taxon>
        <taxon>Flavobacteriales</taxon>
        <taxon>Weeksellaceae</taxon>
        <taxon>Elizabethkingia</taxon>
    </lineage>
</organism>
<reference evidence="5 6" key="1">
    <citation type="submission" date="2016-11" db="EMBL/GenBank/DDBJ databases">
        <title>Genome sequence and comparative genomic analysis of clinical strain Elizabethkingia meningoseptica 61421 PRCM.</title>
        <authorList>
            <person name="Wang M."/>
            <person name="Hu S."/>
            <person name="Cao L."/>
            <person name="Jiang T."/>
            <person name="Zhou Y."/>
            <person name="Ming D."/>
        </authorList>
    </citation>
    <scope>NUCLEOTIDE SEQUENCE [LARGE SCALE GENOMIC DNA]</scope>
    <source>
        <strain evidence="5 6">61421 PRCM</strain>
    </source>
</reference>
<dbReference type="InterPro" id="IPR003313">
    <property type="entry name" value="AraC-bd"/>
</dbReference>
<keyword evidence="1" id="KW-0805">Transcription regulation</keyword>
<dbReference type="STRING" id="238.BBD35_10380"/>
<evidence type="ECO:0000256" key="3">
    <source>
        <dbReference type="ARBA" id="ARBA00023163"/>
    </source>
</evidence>